<dbReference type="Proteomes" id="UP001165101">
    <property type="component" value="Unassembled WGS sequence"/>
</dbReference>
<evidence type="ECO:0000313" key="2">
    <source>
        <dbReference type="Proteomes" id="UP001165101"/>
    </source>
</evidence>
<name>A0ACB5TIQ8_CANBO</name>
<dbReference type="EMBL" id="BSXV01000253">
    <property type="protein sequence ID" value="GME88281.1"/>
    <property type="molecule type" value="Genomic_DNA"/>
</dbReference>
<keyword evidence="2" id="KW-1185">Reference proteome</keyword>
<protein>
    <submittedName>
        <fullName evidence="1">Unnamed protein product</fullName>
    </submittedName>
</protein>
<gene>
    <name evidence="1" type="ORF">Cboi01_000081600</name>
</gene>
<accession>A0ACB5TIQ8</accession>
<reference evidence="1" key="1">
    <citation type="submission" date="2023-04" db="EMBL/GenBank/DDBJ databases">
        <title>Candida boidinii NBRC 1967.</title>
        <authorList>
            <person name="Ichikawa N."/>
            <person name="Sato H."/>
            <person name="Tonouchi N."/>
        </authorList>
    </citation>
    <scope>NUCLEOTIDE SEQUENCE</scope>
    <source>
        <strain evidence="1">NBRC 1967</strain>
    </source>
</reference>
<sequence length="229" mass="25327">MTKKKTSSNQSKVKPVESITAAADVHTDSGESEKDEKTVTSTKTAVSNKKSTAATSSKNTSTPKSTTNKTTTSTSGSNKRKNSTEEANVLNHPARPVTKDGSLDTTKLRKSSRIPKSCYQCYKRKVKCNFEIPCNVCIARNRAHLCTREPIMVDGLLVNADQNEIKYLKETEVLRSKIKELENTIIQLKTKVKKQSNNGKKNNNSDMDITGSALKKAKLNKDSDIMERI</sequence>
<evidence type="ECO:0000313" key="1">
    <source>
        <dbReference type="EMBL" id="GME88281.1"/>
    </source>
</evidence>
<organism evidence="1 2">
    <name type="scientific">Candida boidinii</name>
    <name type="common">Yeast</name>
    <dbReference type="NCBI Taxonomy" id="5477"/>
    <lineage>
        <taxon>Eukaryota</taxon>
        <taxon>Fungi</taxon>
        <taxon>Dikarya</taxon>
        <taxon>Ascomycota</taxon>
        <taxon>Saccharomycotina</taxon>
        <taxon>Pichiomycetes</taxon>
        <taxon>Pichiales</taxon>
        <taxon>Pichiaceae</taxon>
        <taxon>Ogataea</taxon>
        <taxon>Ogataea/Candida clade</taxon>
    </lineage>
</organism>
<proteinExistence type="predicted"/>
<comment type="caution">
    <text evidence="1">The sequence shown here is derived from an EMBL/GenBank/DDBJ whole genome shotgun (WGS) entry which is preliminary data.</text>
</comment>